<proteinExistence type="predicted"/>
<accession>A0A414BVD5</accession>
<dbReference type="AlphaFoldDB" id="A0A414BVD5"/>
<dbReference type="Proteomes" id="UP000286260">
    <property type="component" value="Unassembled WGS sequence"/>
</dbReference>
<dbReference type="EMBL" id="QSII01000022">
    <property type="protein sequence ID" value="RHC82130.1"/>
    <property type="molecule type" value="Genomic_DNA"/>
</dbReference>
<name>A0A414BVD5_9BACT</name>
<comment type="caution">
    <text evidence="1">The sequence shown here is derived from an EMBL/GenBank/DDBJ whole genome shotgun (WGS) entry which is preliminary data.</text>
</comment>
<organism evidence="1 2">
    <name type="scientific">Parabacteroides merdae</name>
    <dbReference type="NCBI Taxonomy" id="46503"/>
    <lineage>
        <taxon>Bacteria</taxon>
        <taxon>Pseudomonadati</taxon>
        <taxon>Bacteroidota</taxon>
        <taxon>Bacteroidia</taxon>
        <taxon>Bacteroidales</taxon>
        <taxon>Tannerellaceae</taxon>
        <taxon>Parabacteroides</taxon>
    </lineage>
</organism>
<evidence type="ECO:0000313" key="2">
    <source>
        <dbReference type="Proteomes" id="UP000286260"/>
    </source>
</evidence>
<evidence type="ECO:0000313" key="1">
    <source>
        <dbReference type="EMBL" id="RHC82130.1"/>
    </source>
</evidence>
<protein>
    <submittedName>
        <fullName evidence="1">Uncharacterized protein</fullName>
    </submittedName>
</protein>
<reference evidence="1 2" key="1">
    <citation type="submission" date="2018-08" db="EMBL/GenBank/DDBJ databases">
        <title>A genome reference for cultivated species of the human gut microbiota.</title>
        <authorList>
            <person name="Zou Y."/>
            <person name="Xue W."/>
            <person name="Luo G."/>
        </authorList>
    </citation>
    <scope>NUCLEOTIDE SEQUENCE [LARGE SCALE GENOMIC DNA]</scope>
    <source>
        <strain evidence="1 2">AM34-17</strain>
    </source>
</reference>
<gene>
    <name evidence="1" type="ORF">DW828_14610</name>
</gene>
<dbReference type="RefSeq" id="WP_122204794.1">
    <property type="nucleotide sequence ID" value="NZ_CP081901.1"/>
</dbReference>
<sequence length="205" mass="22896">MKENTFSEHDSLELIAQMICQSKKNMRVGSGNILLYYGYPALLISVAVYLLVHLTGKPIWSALWFLMFVPVIGIRVSKEKSEACVVTHMDKAINSIWSICGQLFFLTVIGITIFGYFTGCCNFTLMLPLSLLYAGIGIAITGIITDFKLMVYTPLIAFVAAIYMLVSMVSNTVVADWWNLLFGVSFFVMMVIPGHLLNHKIKKSC</sequence>